<dbReference type="OMA" id="NYEGYWN"/>
<feature type="compositionally biased region" description="Polar residues" evidence="1">
    <location>
        <begin position="18"/>
        <end position="39"/>
    </location>
</feature>
<dbReference type="AlphaFoldDB" id="A0A2H3IYM3"/>
<dbReference type="Proteomes" id="UP000218811">
    <property type="component" value="Unassembled WGS sequence"/>
</dbReference>
<protein>
    <recommendedName>
        <fullName evidence="4">DDE-1 domain-containing protein</fullName>
    </recommendedName>
</protein>
<name>A0A2H3IYM3_WOLCO</name>
<dbReference type="STRING" id="742152.A0A2H3IYM3"/>
<dbReference type="EMBL" id="KB467832">
    <property type="protein sequence ID" value="PCH34831.1"/>
    <property type="molecule type" value="Genomic_DNA"/>
</dbReference>
<evidence type="ECO:0000313" key="3">
    <source>
        <dbReference type="Proteomes" id="UP000218811"/>
    </source>
</evidence>
<proteinExistence type="predicted"/>
<sequence length="483" mass="55770">MCEEEEESDTDRAELTVNPVTNLPQQPAVHSTQTTNRSPSPKRCKLDVPTRVTHYRTKETRMQAFENALDAIQKLIISKRHTFVSGDHSLQAYRARCIESYLHLIVKYKHSRIVASECAAKSHGFAMKWGGRMVRMWAQKWMATRELPVSMKGRHVKSYMLLQDPTVRAELRSYVRSNKWSMNLEKLAEFTKGTMTPAIAQEYLKEIVHREMPEGLKKYMELELFPQIHMKVGQGISLRTARDWLPHDGKKKSWVLDGEQPLHKKGPGRGIHCSDVICSTFGWLKDAGQGLEYGKNHDGFWNGEMFVNQLKTKIILTFKKLHGSGFQALIAVDHSQGHSTFAKDALLVSRMYMRPGGKQARMRDGWFTKNDQRVIQSMNFPSNHLDHPNSPKGMWQILIERGLWYLRDHCDYTFPTLQSNMPDALASVSMETIRKWEHRTVRWMDAYHSGLGAKDAQLQVQAFSSRHYKSHRRVLETLAHQLD</sequence>
<dbReference type="PANTHER" id="PTHR35871">
    <property type="entry name" value="EXPRESSED PROTEIN"/>
    <property type="match status" value="1"/>
</dbReference>
<evidence type="ECO:0000313" key="2">
    <source>
        <dbReference type="EMBL" id="PCH34831.1"/>
    </source>
</evidence>
<evidence type="ECO:0000256" key="1">
    <source>
        <dbReference type="SAM" id="MobiDB-lite"/>
    </source>
</evidence>
<keyword evidence="3" id="KW-1185">Reference proteome</keyword>
<accession>A0A2H3IYM3</accession>
<evidence type="ECO:0008006" key="4">
    <source>
        <dbReference type="Google" id="ProtNLM"/>
    </source>
</evidence>
<dbReference type="PANTHER" id="PTHR35871:SF1">
    <property type="entry name" value="CXC1-LIKE CYSTEINE CLUSTER ASSOCIATED WITH KDZ TRANSPOSASES DOMAIN-CONTAINING PROTEIN"/>
    <property type="match status" value="1"/>
</dbReference>
<organism evidence="2 3">
    <name type="scientific">Wolfiporia cocos (strain MD-104)</name>
    <name type="common">Brown rot fungus</name>
    <dbReference type="NCBI Taxonomy" id="742152"/>
    <lineage>
        <taxon>Eukaryota</taxon>
        <taxon>Fungi</taxon>
        <taxon>Dikarya</taxon>
        <taxon>Basidiomycota</taxon>
        <taxon>Agaricomycotina</taxon>
        <taxon>Agaricomycetes</taxon>
        <taxon>Polyporales</taxon>
        <taxon>Phaeolaceae</taxon>
        <taxon>Wolfiporia</taxon>
    </lineage>
</organism>
<dbReference type="OrthoDB" id="3218065at2759"/>
<feature type="region of interest" description="Disordered" evidence="1">
    <location>
        <begin position="1"/>
        <end position="44"/>
    </location>
</feature>
<gene>
    <name evidence="2" type="ORF">WOLCODRAFT_79044</name>
</gene>
<reference evidence="2 3" key="1">
    <citation type="journal article" date="2012" name="Science">
        <title>The Paleozoic origin of enzymatic lignin decomposition reconstructed from 31 fungal genomes.</title>
        <authorList>
            <person name="Floudas D."/>
            <person name="Binder M."/>
            <person name="Riley R."/>
            <person name="Barry K."/>
            <person name="Blanchette R.A."/>
            <person name="Henrissat B."/>
            <person name="Martinez A.T."/>
            <person name="Otillar R."/>
            <person name="Spatafora J.W."/>
            <person name="Yadav J.S."/>
            <person name="Aerts A."/>
            <person name="Benoit I."/>
            <person name="Boyd A."/>
            <person name="Carlson A."/>
            <person name="Copeland A."/>
            <person name="Coutinho P.M."/>
            <person name="de Vries R.P."/>
            <person name="Ferreira P."/>
            <person name="Findley K."/>
            <person name="Foster B."/>
            <person name="Gaskell J."/>
            <person name="Glotzer D."/>
            <person name="Gorecki P."/>
            <person name="Heitman J."/>
            <person name="Hesse C."/>
            <person name="Hori C."/>
            <person name="Igarashi K."/>
            <person name="Jurgens J.A."/>
            <person name="Kallen N."/>
            <person name="Kersten P."/>
            <person name="Kohler A."/>
            <person name="Kuees U."/>
            <person name="Kumar T.K.A."/>
            <person name="Kuo A."/>
            <person name="LaButti K."/>
            <person name="Larrondo L.F."/>
            <person name="Lindquist E."/>
            <person name="Ling A."/>
            <person name="Lombard V."/>
            <person name="Lucas S."/>
            <person name="Lundell T."/>
            <person name="Martin R."/>
            <person name="McLaughlin D.J."/>
            <person name="Morgenstern I."/>
            <person name="Morin E."/>
            <person name="Murat C."/>
            <person name="Nagy L.G."/>
            <person name="Nolan M."/>
            <person name="Ohm R.A."/>
            <person name="Patyshakuliyeva A."/>
            <person name="Rokas A."/>
            <person name="Ruiz-Duenas F.J."/>
            <person name="Sabat G."/>
            <person name="Salamov A."/>
            <person name="Samejima M."/>
            <person name="Schmutz J."/>
            <person name="Slot J.C."/>
            <person name="St John F."/>
            <person name="Stenlid J."/>
            <person name="Sun H."/>
            <person name="Sun S."/>
            <person name="Syed K."/>
            <person name="Tsang A."/>
            <person name="Wiebenga A."/>
            <person name="Young D."/>
            <person name="Pisabarro A."/>
            <person name="Eastwood D.C."/>
            <person name="Martin F."/>
            <person name="Cullen D."/>
            <person name="Grigoriev I.V."/>
            <person name="Hibbett D.S."/>
        </authorList>
    </citation>
    <scope>NUCLEOTIDE SEQUENCE [LARGE SCALE GENOMIC DNA]</scope>
    <source>
        <strain evidence="2 3">MD-104</strain>
    </source>
</reference>